<name>A0A2P2KJM3_RHIMU</name>
<dbReference type="AlphaFoldDB" id="A0A2P2KJM3"/>
<evidence type="ECO:0000313" key="1">
    <source>
        <dbReference type="EMBL" id="MBX05902.1"/>
    </source>
</evidence>
<accession>A0A2P2KJM3</accession>
<dbReference type="EMBL" id="GGEC01025418">
    <property type="protein sequence ID" value="MBX05902.1"/>
    <property type="molecule type" value="Transcribed_RNA"/>
</dbReference>
<organism evidence="1">
    <name type="scientific">Rhizophora mucronata</name>
    <name type="common">Asiatic mangrove</name>
    <dbReference type="NCBI Taxonomy" id="61149"/>
    <lineage>
        <taxon>Eukaryota</taxon>
        <taxon>Viridiplantae</taxon>
        <taxon>Streptophyta</taxon>
        <taxon>Embryophyta</taxon>
        <taxon>Tracheophyta</taxon>
        <taxon>Spermatophyta</taxon>
        <taxon>Magnoliopsida</taxon>
        <taxon>eudicotyledons</taxon>
        <taxon>Gunneridae</taxon>
        <taxon>Pentapetalae</taxon>
        <taxon>rosids</taxon>
        <taxon>fabids</taxon>
        <taxon>Malpighiales</taxon>
        <taxon>Rhizophoraceae</taxon>
        <taxon>Rhizophora</taxon>
    </lineage>
</organism>
<reference evidence="1" key="1">
    <citation type="submission" date="2018-02" db="EMBL/GenBank/DDBJ databases">
        <title>Rhizophora mucronata_Transcriptome.</title>
        <authorList>
            <person name="Meera S.P."/>
            <person name="Sreeshan A."/>
            <person name="Augustine A."/>
        </authorList>
    </citation>
    <scope>NUCLEOTIDE SEQUENCE</scope>
    <source>
        <tissue evidence="1">Leaf</tissue>
    </source>
</reference>
<protein>
    <submittedName>
        <fullName evidence="1">Uncharacterized protein</fullName>
    </submittedName>
</protein>
<proteinExistence type="predicted"/>
<sequence length="87" mass="10404">MKIEKENRIGAMYKYLIGQVKVECFSYLMKGKNEKRKDWNFLIASLLFQDEVVVMGAKIQFPFSFQLSVFPFFELRKIKQNPEMEKL</sequence>